<keyword evidence="5 8" id="KW-0804">Transcription</keyword>
<feature type="region of interest" description="FliD binding" evidence="8">
    <location>
        <begin position="60"/>
        <end position="98"/>
    </location>
</feature>
<evidence type="ECO:0000256" key="6">
    <source>
        <dbReference type="ARBA" id="ARBA00023186"/>
    </source>
</evidence>
<evidence type="ECO:0000256" key="8">
    <source>
        <dbReference type="HAMAP-Rule" id="MF_01180"/>
    </source>
</evidence>
<comment type="function">
    <text evidence="8">Dual-function protein that regulates the transcription of class 2 flagellar operons and that also acts as an export chaperone for the filament-capping protein FliD. As a transcriptional regulator, acts as an anti-FlhDC factor; it directly binds FlhC, thus inhibiting the binding of the FlhC/FlhD complex to class 2 promoters, resulting in decreased expression of class 2 flagellar operons. As a chaperone, effects FliD transition to the membrane by preventing its premature polymerization, and by directing it to the export apparatus.</text>
</comment>
<sequence>MERHQHLLSEYQHILTLSEQMLAFAIEGNWDALVDLEMTYLKAVESTANITISSCSSLSLQEILRRKLKMILDNETEIKRLLQLRLNELSELVGQSTRQQVVNNTYGQFPDHALLLGETQQ</sequence>
<evidence type="ECO:0000256" key="3">
    <source>
        <dbReference type="ARBA" id="ARBA00022795"/>
    </source>
</evidence>
<comment type="similarity">
    <text evidence="8">Belongs to the FliT family.</text>
</comment>
<protein>
    <recommendedName>
        <fullName evidence="7 8">Flagellar protein FliT</fullName>
    </recommendedName>
</protein>
<keyword evidence="3 8" id="KW-1005">Bacterial flagellum biogenesis</keyword>
<dbReference type="GeneID" id="66879894"/>
<dbReference type="PATRIC" id="fig|29486.44.peg.971"/>
<keyword evidence="10" id="KW-0282">Flagellum</keyword>
<dbReference type="GO" id="GO:1902209">
    <property type="term" value="P:negative regulation of bacterial-type flagellum assembly"/>
    <property type="evidence" value="ECO:0007669"/>
    <property type="project" value="UniProtKB-UniRule"/>
</dbReference>
<dbReference type="OrthoDB" id="6494117at2"/>
<dbReference type="GO" id="GO:0005829">
    <property type="term" value="C:cytosol"/>
    <property type="evidence" value="ECO:0007669"/>
    <property type="project" value="UniProtKB-SubCell"/>
</dbReference>
<keyword evidence="4 8" id="KW-0805">Transcription regulation</keyword>
<reference evidence="10 11" key="2">
    <citation type="submission" date="2018-06" db="EMBL/GenBank/DDBJ databases">
        <authorList>
            <consortium name="Pathogen Informatics"/>
            <person name="Doyle S."/>
        </authorList>
    </citation>
    <scope>NUCLEOTIDE SEQUENCE [LARGE SCALE GENOMIC DNA]</scope>
    <source>
        <strain evidence="10 11">NCTC10476</strain>
    </source>
</reference>
<dbReference type="EMBL" id="UHJG01000002">
    <property type="protein sequence ID" value="SUQ37424.1"/>
    <property type="molecule type" value="Genomic_DNA"/>
</dbReference>
<evidence type="ECO:0000313" key="10">
    <source>
        <dbReference type="EMBL" id="SUQ37424.1"/>
    </source>
</evidence>
<keyword evidence="10" id="KW-0969">Cilium</keyword>
<keyword evidence="10" id="KW-0966">Cell projection</keyword>
<dbReference type="EMBL" id="LN681231">
    <property type="protein sequence ID" value="CEK27965.1"/>
    <property type="molecule type" value="Genomic_DNA"/>
</dbReference>
<dbReference type="Proteomes" id="UP000255169">
    <property type="component" value="Unassembled WGS sequence"/>
</dbReference>
<evidence type="ECO:0000256" key="1">
    <source>
        <dbReference type="ARBA" id="ARBA00004514"/>
    </source>
</evidence>
<dbReference type="GO" id="GO:0006457">
    <property type="term" value="P:protein folding"/>
    <property type="evidence" value="ECO:0007669"/>
    <property type="project" value="UniProtKB-UniRule"/>
</dbReference>
<reference evidence="9" key="1">
    <citation type="journal article" date="2015" name="Genome Announc.">
        <title>Complete Genome Sequence of Yersinia ruckeri Strain CSF007-82, Etiologic Agent of Red Mouth Disease in Salmonid Fish.</title>
        <authorList>
            <person name="Nelson M.C."/>
            <person name="LaPatra S.E."/>
            <person name="Welch T.J."/>
            <person name="Graf J."/>
        </authorList>
    </citation>
    <scope>NUCLEOTIDE SEQUENCE</scope>
    <source>
        <strain evidence="9">CSF007-82</strain>
    </source>
</reference>
<keyword evidence="11" id="KW-1185">Reference proteome</keyword>
<comment type="subcellular location">
    <subcellularLocation>
        <location evidence="1 8">Cytoplasm</location>
        <location evidence="1 8">Cytosol</location>
    </subcellularLocation>
</comment>
<dbReference type="GO" id="GO:0044781">
    <property type="term" value="P:bacterial-type flagellum organization"/>
    <property type="evidence" value="ECO:0007669"/>
    <property type="project" value="UniProtKB-KW"/>
</dbReference>
<evidence type="ECO:0000313" key="9">
    <source>
        <dbReference type="EMBL" id="CEK27965.1"/>
    </source>
</evidence>
<organism evidence="10 11">
    <name type="scientific">Yersinia ruckeri</name>
    <dbReference type="NCBI Taxonomy" id="29486"/>
    <lineage>
        <taxon>Bacteria</taxon>
        <taxon>Pseudomonadati</taxon>
        <taxon>Pseudomonadota</taxon>
        <taxon>Gammaproteobacteria</taxon>
        <taxon>Enterobacterales</taxon>
        <taxon>Yersiniaceae</taxon>
        <taxon>Yersinia</taxon>
    </lineage>
</organism>
<dbReference type="STRING" id="29486.UGYR_03565"/>
<dbReference type="KEGG" id="yrb:UGYR_03565"/>
<dbReference type="eggNOG" id="ENOG5032ZV7">
    <property type="taxonomic scope" value="Bacteria"/>
</dbReference>
<evidence type="ECO:0000256" key="4">
    <source>
        <dbReference type="ARBA" id="ARBA00023015"/>
    </source>
</evidence>
<dbReference type="Gene3D" id="1.20.58.380">
    <property type="entry name" value="Flagellar protein flit"/>
    <property type="match status" value="1"/>
</dbReference>
<proteinExistence type="inferred from homology"/>
<dbReference type="RefSeq" id="WP_004720686.1">
    <property type="nucleotide sequence ID" value="NZ_CABIHR010000025.1"/>
</dbReference>
<evidence type="ECO:0000256" key="7">
    <source>
        <dbReference type="ARBA" id="ARBA00093797"/>
    </source>
</evidence>
<dbReference type="KEGG" id="yru:BD65_670"/>
<keyword evidence="8" id="KW-0678">Repressor</keyword>
<accession>A0A085U8X0</accession>
<dbReference type="Pfam" id="PF05400">
    <property type="entry name" value="FliT"/>
    <property type="match status" value="1"/>
</dbReference>
<keyword evidence="6 8" id="KW-0143">Chaperone</keyword>
<evidence type="ECO:0000313" key="11">
    <source>
        <dbReference type="Proteomes" id="UP000255169"/>
    </source>
</evidence>
<dbReference type="AlphaFoldDB" id="A0A085U8X0"/>
<name>A0A085U8X0_YERRU</name>
<gene>
    <name evidence="8 10" type="primary">fliT</name>
    <name evidence="9" type="ORF">CSF007_11095</name>
    <name evidence="10" type="ORF">NCTC10476_03552</name>
</gene>
<dbReference type="InterPro" id="IPR008622">
    <property type="entry name" value="FliT"/>
</dbReference>
<dbReference type="NCBIfam" id="NF007836">
    <property type="entry name" value="PRK10548.1"/>
    <property type="match status" value="1"/>
</dbReference>
<evidence type="ECO:0000256" key="5">
    <source>
        <dbReference type="ARBA" id="ARBA00023163"/>
    </source>
</evidence>
<feature type="region of interest" description="Required for homodimerization" evidence="8">
    <location>
        <begin position="1"/>
        <end position="50"/>
    </location>
</feature>
<evidence type="ECO:0000256" key="2">
    <source>
        <dbReference type="ARBA" id="ARBA00022490"/>
    </source>
</evidence>
<dbReference type="HAMAP" id="MF_01180">
    <property type="entry name" value="FliT"/>
    <property type="match status" value="1"/>
</dbReference>
<comment type="subunit">
    <text evidence="8">Homodimer. Interacts with FliD and FlhC.</text>
</comment>
<keyword evidence="2 8" id="KW-0963">Cytoplasm</keyword>